<keyword evidence="9" id="KW-1185">Reference proteome</keyword>
<protein>
    <submittedName>
        <fullName evidence="10">N-glycosylase/DNA lyase-like isoform X2</fullName>
    </submittedName>
</protein>
<evidence type="ECO:0000313" key="10">
    <source>
        <dbReference type="RefSeq" id="XP_014674306.1"/>
    </source>
</evidence>
<dbReference type="Pfam" id="PF07934">
    <property type="entry name" value="OGG_N"/>
    <property type="match status" value="1"/>
</dbReference>
<evidence type="ECO:0000256" key="6">
    <source>
        <dbReference type="ARBA" id="ARBA00023295"/>
    </source>
</evidence>
<dbReference type="InterPro" id="IPR052054">
    <property type="entry name" value="Oxidative_DNA_repair_enzyme"/>
</dbReference>
<dbReference type="InterPro" id="IPR011257">
    <property type="entry name" value="DNA_glycosylase"/>
</dbReference>
<keyword evidence="2" id="KW-0378">Hydrolase</keyword>
<dbReference type="PANTHER" id="PTHR10242">
    <property type="entry name" value="8-OXOGUANINE DNA GLYCOSYLASE"/>
    <property type="match status" value="1"/>
</dbReference>
<proteinExistence type="predicted"/>
<gene>
    <name evidence="10" type="primary">LOC106814508</name>
</gene>
<evidence type="ECO:0000256" key="1">
    <source>
        <dbReference type="ARBA" id="ARBA00022763"/>
    </source>
</evidence>
<keyword evidence="5" id="KW-0511">Multifunctional enzyme</keyword>
<dbReference type="Gene3D" id="3.30.310.40">
    <property type="match status" value="1"/>
</dbReference>
<dbReference type="SUPFAM" id="SSF48150">
    <property type="entry name" value="DNA-glycosylase"/>
    <property type="match status" value="1"/>
</dbReference>
<keyword evidence="3" id="KW-0234">DNA repair</keyword>
<dbReference type="PANTHER" id="PTHR10242:SF2">
    <property type="entry name" value="N-GLYCOSYLASE_DNA LYASE"/>
    <property type="match status" value="1"/>
</dbReference>
<accession>A0ABM1EQ35</accession>
<feature type="region of interest" description="Disordered" evidence="7">
    <location>
        <begin position="90"/>
        <end position="142"/>
    </location>
</feature>
<evidence type="ECO:0000256" key="3">
    <source>
        <dbReference type="ARBA" id="ARBA00023204"/>
    </source>
</evidence>
<dbReference type="Gene3D" id="1.10.340.30">
    <property type="entry name" value="Hypothetical protein, domain 2"/>
    <property type="match status" value="1"/>
</dbReference>
<name>A0ABM1EQ35_PRICU</name>
<dbReference type="InterPro" id="IPR023170">
    <property type="entry name" value="HhH_base_excis_C"/>
</dbReference>
<feature type="domain" description="8-oxoguanine DNA glycosylase N-terminal" evidence="8">
    <location>
        <begin position="9"/>
        <end position="194"/>
    </location>
</feature>
<dbReference type="Gene3D" id="1.10.1670.10">
    <property type="entry name" value="Helix-hairpin-Helix base-excision DNA repair enzymes (C-terminal)"/>
    <property type="match status" value="1"/>
</dbReference>
<dbReference type="SUPFAM" id="SSF55945">
    <property type="entry name" value="TATA-box binding protein-like"/>
    <property type="match status" value="1"/>
</dbReference>
<dbReference type="GeneID" id="106814508"/>
<evidence type="ECO:0000259" key="8">
    <source>
        <dbReference type="Pfam" id="PF07934"/>
    </source>
</evidence>
<dbReference type="Proteomes" id="UP000695022">
    <property type="component" value="Unplaced"/>
</dbReference>
<dbReference type="RefSeq" id="XP_014674306.1">
    <property type="nucleotide sequence ID" value="XM_014818820.1"/>
</dbReference>
<evidence type="ECO:0000313" key="9">
    <source>
        <dbReference type="Proteomes" id="UP000695022"/>
    </source>
</evidence>
<feature type="compositionally biased region" description="Basic and acidic residues" evidence="7">
    <location>
        <begin position="128"/>
        <end position="142"/>
    </location>
</feature>
<evidence type="ECO:0000256" key="2">
    <source>
        <dbReference type="ARBA" id="ARBA00022801"/>
    </source>
</evidence>
<evidence type="ECO:0000256" key="7">
    <source>
        <dbReference type="SAM" id="MobiDB-lite"/>
    </source>
</evidence>
<organism evidence="9 10">
    <name type="scientific">Priapulus caudatus</name>
    <name type="common">Priapulid worm</name>
    <dbReference type="NCBI Taxonomy" id="37621"/>
    <lineage>
        <taxon>Eukaryota</taxon>
        <taxon>Metazoa</taxon>
        <taxon>Ecdysozoa</taxon>
        <taxon>Scalidophora</taxon>
        <taxon>Priapulida</taxon>
        <taxon>Priapulimorpha</taxon>
        <taxon>Priapulimorphida</taxon>
        <taxon>Priapulidae</taxon>
        <taxon>Priapulus</taxon>
    </lineage>
</organism>
<evidence type="ECO:0000256" key="4">
    <source>
        <dbReference type="ARBA" id="ARBA00023239"/>
    </source>
</evidence>
<keyword evidence="4" id="KW-0456">Lyase</keyword>
<sequence>MSLSGWKRILCSRKQLRIEITLACGQSFRWHETRPNEWTSVLADRVFTLSQTDSHLLYKVHGTDCGDWEEIPLLHADNADLAGVPHLQTENRRLAGVPRSTKRKNASFAAKNPQKKPRGGATSGRGGGDQKDGVGAARRGDDDGSENILRDYFQLDIDVERLYERWSDADENFARVAPRFIGVRMLRQDPVENLFSFICSSNNNIARIAGMVERMCTRYGEPLPVVADCVCLMSLDKTGAIPVDTHVWQIASRDYMPHLKKVKSVNDKVYKEIGEFFRDLFGPYAGWAHSVLFSADLKKFEDASKPKQQPSGRPPITEAN</sequence>
<reference evidence="10" key="1">
    <citation type="submission" date="2025-08" db="UniProtKB">
        <authorList>
            <consortium name="RefSeq"/>
        </authorList>
    </citation>
    <scope>IDENTIFICATION</scope>
</reference>
<evidence type="ECO:0000256" key="5">
    <source>
        <dbReference type="ARBA" id="ARBA00023268"/>
    </source>
</evidence>
<dbReference type="InterPro" id="IPR012904">
    <property type="entry name" value="OGG_N"/>
</dbReference>
<keyword evidence="1" id="KW-0227">DNA damage</keyword>
<keyword evidence="6" id="KW-0326">Glycosidase</keyword>